<reference evidence="1 2" key="1">
    <citation type="journal article" date="2015" name="Genome Announc.">
        <title>Complete Genome Sequence of Polypropylene Glycol- and Polyethylene Glycol-Degrading Sphingopyxis macrogoltabida Strain EY-1.</title>
        <authorList>
            <person name="Ohtsubo Y."/>
            <person name="Nagata Y."/>
            <person name="Numata M."/>
            <person name="Tsuchikane K."/>
            <person name="Hosoyama A."/>
            <person name="Yamazoe A."/>
            <person name="Tsuda M."/>
            <person name="Fujita N."/>
            <person name="Kawai F."/>
        </authorList>
    </citation>
    <scope>NUCLEOTIDE SEQUENCE [LARGE SCALE GENOMIC DNA]</scope>
    <source>
        <strain evidence="1 2">EY-1</strain>
    </source>
</reference>
<dbReference type="EMBL" id="CP012700">
    <property type="protein sequence ID" value="ALH80626.1"/>
    <property type="molecule type" value="Genomic_DNA"/>
</dbReference>
<dbReference type="KEGG" id="smag:AN936_09665"/>
<dbReference type="Proteomes" id="UP000058074">
    <property type="component" value="Chromosome"/>
</dbReference>
<name>A0A0N9UAS1_SPHMC</name>
<dbReference type="RefSeq" id="WP_149037638.1">
    <property type="nucleotide sequence ID" value="NZ_CP012700.1"/>
</dbReference>
<evidence type="ECO:0000313" key="1">
    <source>
        <dbReference type="EMBL" id="ALH80626.1"/>
    </source>
</evidence>
<dbReference type="OrthoDB" id="8439774at2"/>
<protein>
    <submittedName>
        <fullName evidence="1">Uncharacterized protein</fullName>
    </submittedName>
</protein>
<accession>A0A0N9UAS1</accession>
<gene>
    <name evidence="1" type="ORF">AN936_09665</name>
</gene>
<dbReference type="PATRIC" id="fig|33050.5.peg.1998"/>
<evidence type="ECO:0000313" key="2">
    <source>
        <dbReference type="Proteomes" id="UP000058074"/>
    </source>
</evidence>
<sequence>MSNFFGNLRSMFSAGQMPQNLDVGDAPTVGYVYSFLTSPFSEFAAPETGRYAAFKIIGTSTDKLVVAVYDGIWTLPPSLAEFRKAKILKEYRFAHTGREAIFGTLLQWWSINEFKELRIIGIDRPTNHELMEAEKNFAHAVGSRTASPRFVNYAAEGEWRWHNERENFEREAELKKAKNEAEAKAKEERYKNRLSKLTWDQLLEEKPFENWMPSPPYPPAEFADAARSKIYEVCRELKAIGPRPRKADVRRILKGCVAWFNLADERAGGVIETEEREDICLLLEEIAFVARHPGLSEEVDEWRDW</sequence>
<organism evidence="1 2">
    <name type="scientific">Sphingopyxis macrogoltabida</name>
    <name type="common">Sphingomonas macrogoltabidus</name>
    <dbReference type="NCBI Taxonomy" id="33050"/>
    <lineage>
        <taxon>Bacteria</taxon>
        <taxon>Pseudomonadati</taxon>
        <taxon>Pseudomonadota</taxon>
        <taxon>Alphaproteobacteria</taxon>
        <taxon>Sphingomonadales</taxon>
        <taxon>Sphingomonadaceae</taxon>
        <taxon>Sphingopyxis</taxon>
    </lineage>
</organism>
<proteinExistence type="predicted"/>
<dbReference type="AlphaFoldDB" id="A0A0N9UAS1"/>